<dbReference type="EMBL" id="MU865105">
    <property type="protein sequence ID" value="KAK4457616.1"/>
    <property type="molecule type" value="Genomic_DNA"/>
</dbReference>
<feature type="transmembrane region" description="Helical" evidence="9">
    <location>
        <begin position="385"/>
        <end position="403"/>
    </location>
</feature>
<feature type="domain" description="Peptidase S54 rhomboid" evidence="10">
    <location>
        <begin position="398"/>
        <end position="544"/>
    </location>
</feature>
<dbReference type="Proteomes" id="UP001321749">
    <property type="component" value="Unassembled WGS sequence"/>
</dbReference>
<keyword evidence="3 9" id="KW-0812">Transmembrane</keyword>
<evidence type="ECO:0000256" key="5">
    <source>
        <dbReference type="ARBA" id="ARBA00022989"/>
    </source>
</evidence>
<accession>A0AAV9H9Z6</accession>
<dbReference type="GO" id="GO:0004252">
    <property type="term" value="F:serine-type endopeptidase activity"/>
    <property type="evidence" value="ECO:0007669"/>
    <property type="project" value="InterPro"/>
</dbReference>
<keyword evidence="12" id="KW-1185">Reference proteome</keyword>
<proteinExistence type="inferred from homology"/>
<dbReference type="Gene3D" id="1.20.1540.10">
    <property type="entry name" value="Rhomboid-like"/>
    <property type="match status" value="1"/>
</dbReference>
<gene>
    <name evidence="11" type="ORF">QBC42DRAFT_278693</name>
</gene>
<keyword evidence="6 9" id="KW-0472">Membrane</keyword>
<dbReference type="InterPro" id="IPR050925">
    <property type="entry name" value="Rhomboid_protease_S54"/>
</dbReference>
<evidence type="ECO:0000256" key="1">
    <source>
        <dbReference type="ARBA" id="ARBA00004141"/>
    </source>
</evidence>
<evidence type="ECO:0000256" key="9">
    <source>
        <dbReference type="SAM" id="Phobius"/>
    </source>
</evidence>
<evidence type="ECO:0000256" key="4">
    <source>
        <dbReference type="ARBA" id="ARBA00022801"/>
    </source>
</evidence>
<evidence type="ECO:0000259" key="10">
    <source>
        <dbReference type="Pfam" id="PF01694"/>
    </source>
</evidence>
<comment type="similarity">
    <text evidence="2">Belongs to the peptidase S54 family.</text>
</comment>
<name>A0AAV9H9Z6_9PEZI</name>
<dbReference type="AlphaFoldDB" id="A0AAV9H9Z6"/>
<dbReference type="PANTHER" id="PTHR43731">
    <property type="entry name" value="RHOMBOID PROTEASE"/>
    <property type="match status" value="1"/>
</dbReference>
<sequence length="577" mass="62790">MSCCTLGVNAFRSSAQIAAKHLSNKSTSAVRFLPSLSRRFFSSGLFCSATQQARAVLPTPHGLLIRSASWSSPTQRLTVRTIFTGDPVFVHYTELPPNYADETGLAFRRHDLKAAEVLALFGPGMSTAEANKLLRILHGRRVAGTLEDPSLAFNLLAYNKKQQAIALDYLRKHVPVDEVTNAGLRAEDELRALEGKAVENEEEGDNEGKEQGVGDYASQLLYKDPAGSSTSVYGNNSAFDAIRAKNKAKWEAELKRREEAAKKKQEEDEALGKSTARQVVPLTEEERRELMSPRMKEWRRRATSDIKEPPPLTAWERLGPTAIFVLLIVGTAGSVAVYYHPPKRSERLFPDIPPAAATVGAIILANMLVAAAWKTPAMYRVLNKYFLLCPGIPVVPSILGAMFSHQALFGHFLPNMVVLWFIGTRLHDDVGRANFLTIYFASGLFGFLATMVESVILRNLAITTMGASGAIYGLMGAYFWLHRLEGFKILNLPPPPSEGIHGIVFLSIAVGLNIAGLFGKKRFVFDIISHLAGAAVGVAAGHILERRSAMARRRIQGGKAGGGEAASAATAPLPTKA</sequence>
<evidence type="ECO:0000313" key="12">
    <source>
        <dbReference type="Proteomes" id="UP001321749"/>
    </source>
</evidence>
<keyword evidence="5 9" id="KW-1133">Transmembrane helix</keyword>
<feature type="region of interest" description="Disordered" evidence="8">
    <location>
        <begin position="558"/>
        <end position="577"/>
    </location>
</feature>
<evidence type="ECO:0000313" key="11">
    <source>
        <dbReference type="EMBL" id="KAK4457616.1"/>
    </source>
</evidence>
<reference evidence="11" key="1">
    <citation type="journal article" date="2023" name="Mol. Phylogenet. Evol.">
        <title>Genome-scale phylogeny and comparative genomics of the fungal order Sordariales.</title>
        <authorList>
            <person name="Hensen N."/>
            <person name="Bonometti L."/>
            <person name="Westerberg I."/>
            <person name="Brannstrom I.O."/>
            <person name="Guillou S."/>
            <person name="Cros-Aarteil S."/>
            <person name="Calhoun S."/>
            <person name="Haridas S."/>
            <person name="Kuo A."/>
            <person name="Mondo S."/>
            <person name="Pangilinan J."/>
            <person name="Riley R."/>
            <person name="LaButti K."/>
            <person name="Andreopoulos B."/>
            <person name="Lipzen A."/>
            <person name="Chen C."/>
            <person name="Yan M."/>
            <person name="Daum C."/>
            <person name="Ng V."/>
            <person name="Clum A."/>
            <person name="Steindorff A."/>
            <person name="Ohm R.A."/>
            <person name="Martin F."/>
            <person name="Silar P."/>
            <person name="Natvig D.O."/>
            <person name="Lalanne C."/>
            <person name="Gautier V."/>
            <person name="Ament-Velasquez S.L."/>
            <person name="Kruys A."/>
            <person name="Hutchinson M.I."/>
            <person name="Powell A.J."/>
            <person name="Barry K."/>
            <person name="Miller A.N."/>
            <person name="Grigoriev I.V."/>
            <person name="Debuchy R."/>
            <person name="Gladieux P."/>
            <person name="Hiltunen Thoren M."/>
            <person name="Johannesson H."/>
        </authorList>
    </citation>
    <scope>NUCLEOTIDE SEQUENCE</scope>
    <source>
        <strain evidence="11">PSN324</strain>
    </source>
</reference>
<feature type="transmembrane region" description="Helical" evidence="9">
    <location>
        <begin position="438"/>
        <end position="456"/>
    </location>
</feature>
<comment type="subcellular location">
    <subcellularLocation>
        <location evidence="1">Membrane</location>
        <topology evidence="1">Multi-pass membrane protein</topology>
    </subcellularLocation>
</comment>
<dbReference type="SUPFAM" id="SSF144091">
    <property type="entry name" value="Rhomboid-like"/>
    <property type="match status" value="1"/>
</dbReference>
<feature type="transmembrane region" description="Helical" evidence="9">
    <location>
        <begin position="524"/>
        <end position="544"/>
    </location>
</feature>
<comment type="caution">
    <text evidence="11">The sequence shown here is derived from an EMBL/GenBank/DDBJ whole genome shotgun (WGS) entry which is preliminary data.</text>
</comment>
<feature type="coiled-coil region" evidence="7">
    <location>
        <begin position="176"/>
        <end position="203"/>
    </location>
</feature>
<dbReference type="Pfam" id="PF01694">
    <property type="entry name" value="Rhomboid"/>
    <property type="match status" value="1"/>
</dbReference>
<keyword evidence="7" id="KW-0175">Coiled coil</keyword>
<evidence type="ECO:0000256" key="6">
    <source>
        <dbReference type="ARBA" id="ARBA00023136"/>
    </source>
</evidence>
<dbReference type="PANTHER" id="PTHR43731:SF14">
    <property type="entry name" value="PRESENILIN-ASSOCIATED RHOMBOID-LIKE PROTEIN, MITOCHONDRIAL"/>
    <property type="match status" value="1"/>
</dbReference>
<organism evidence="11 12">
    <name type="scientific">Cladorrhinum samala</name>
    <dbReference type="NCBI Taxonomy" id="585594"/>
    <lineage>
        <taxon>Eukaryota</taxon>
        <taxon>Fungi</taxon>
        <taxon>Dikarya</taxon>
        <taxon>Ascomycota</taxon>
        <taxon>Pezizomycotina</taxon>
        <taxon>Sordariomycetes</taxon>
        <taxon>Sordariomycetidae</taxon>
        <taxon>Sordariales</taxon>
        <taxon>Podosporaceae</taxon>
        <taxon>Cladorrhinum</taxon>
    </lineage>
</organism>
<keyword evidence="4" id="KW-0378">Hydrolase</keyword>
<evidence type="ECO:0000256" key="2">
    <source>
        <dbReference type="ARBA" id="ARBA00009045"/>
    </source>
</evidence>
<evidence type="ECO:0000256" key="8">
    <source>
        <dbReference type="SAM" id="MobiDB-lite"/>
    </source>
</evidence>
<evidence type="ECO:0000256" key="3">
    <source>
        <dbReference type="ARBA" id="ARBA00022692"/>
    </source>
</evidence>
<feature type="transmembrane region" description="Helical" evidence="9">
    <location>
        <begin position="352"/>
        <end position="373"/>
    </location>
</feature>
<feature type="transmembrane region" description="Helical" evidence="9">
    <location>
        <begin position="462"/>
        <end position="481"/>
    </location>
</feature>
<dbReference type="GO" id="GO:0006465">
    <property type="term" value="P:signal peptide processing"/>
    <property type="evidence" value="ECO:0007669"/>
    <property type="project" value="TreeGrafter"/>
</dbReference>
<feature type="transmembrane region" description="Helical" evidence="9">
    <location>
        <begin position="322"/>
        <end position="340"/>
    </location>
</feature>
<feature type="transmembrane region" description="Helical" evidence="9">
    <location>
        <begin position="502"/>
        <end position="518"/>
    </location>
</feature>
<protein>
    <submittedName>
        <fullName evidence="11">Rhomboid protein 1, mitochondrial</fullName>
    </submittedName>
</protein>
<dbReference type="GO" id="GO:0016020">
    <property type="term" value="C:membrane"/>
    <property type="evidence" value="ECO:0007669"/>
    <property type="project" value="UniProtKB-SubCell"/>
</dbReference>
<evidence type="ECO:0000256" key="7">
    <source>
        <dbReference type="SAM" id="Coils"/>
    </source>
</evidence>
<dbReference type="InterPro" id="IPR022764">
    <property type="entry name" value="Peptidase_S54_rhomboid_dom"/>
</dbReference>
<dbReference type="InterPro" id="IPR035952">
    <property type="entry name" value="Rhomboid-like_sf"/>
</dbReference>
<reference evidence="11" key="2">
    <citation type="submission" date="2023-06" db="EMBL/GenBank/DDBJ databases">
        <authorList>
            <consortium name="Lawrence Berkeley National Laboratory"/>
            <person name="Mondo S.J."/>
            <person name="Hensen N."/>
            <person name="Bonometti L."/>
            <person name="Westerberg I."/>
            <person name="Brannstrom I.O."/>
            <person name="Guillou S."/>
            <person name="Cros-Aarteil S."/>
            <person name="Calhoun S."/>
            <person name="Haridas S."/>
            <person name="Kuo A."/>
            <person name="Pangilinan J."/>
            <person name="Riley R."/>
            <person name="Labutti K."/>
            <person name="Andreopoulos B."/>
            <person name="Lipzen A."/>
            <person name="Chen C."/>
            <person name="Yanf M."/>
            <person name="Daum C."/>
            <person name="Ng V."/>
            <person name="Clum A."/>
            <person name="Steindorff A."/>
            <person name="Ohm R."/>
            <person name="Martin F."/>
            <person name="Silar P."/>
            <person name="Natvig D."/>
            <person name="Lalanne C."/>
            <person name="Gautier V."/>
            <person name="Ament-Velasquez S.L."/>
            <person name="Kruys A."/>
            <person name="Hutchinson M.I."/>
            <person name="Powell A.J."/>
            <person name="Barry K."/>
            <person name="Miller A.N."/>
            <person name="Grigoriev I.V."/>
            <person name="Debuchy R."/>
            <person name="Gladieux P."/>
            <person name="Thoren M.H."/>
            <person name="Johannesson H."/>
        </authorList>
    </citation>
    <scope>NUCLEOTIDE SEQUENCE</scope>
    <source>
        <strain evidence="11">PSN324</strain>
    </source>
</reference>